<protein>
    <submittedName>
        <fullName evidence="2">Oxidoreductase</fullName>
    </submittedName>
</protein>
<dbReference type="InterPro" id="IPR000073">
    <property type="entry name" value="AB_hydrolase_1"/>
</dbReference>
<dbReference type="Pfam" id="PF00561">
    <property type="entry name" value="Abhydrolase_1"/>
    <property type="match status" value="1"/>
</dbReference>
<dbReference type="RefSeq" id="WP_189039476.1">
    <property type="nucleotide sequence ID" value="NZ_BMMP01000020.1"/>
</dbReference>
<name>A0ABQ2MRY3_9ACTN</name>
<evidence type="ECO:0000313" key="2">
    <source>
        <dbReference type="EMBL" id="GGO56506.1"/>
    </source>
</evidence>
<dbReference type="InterPro" id="IPR050266">
    <property type="entry name" value="AB_hydrolase_sf"/>
</dbReference>
<comment type="caution">
    <text evidence="2">The sequence shown here is derived from an EMBL/GenBank/DDBJ whole genome shotgun (WGS) entry which is preliminary data.</text>
</comment>
<dbReference type="PRINTS" id="PR00111">
    <property type="entry name" value="ABHYDROLASE"/>
</dbReference>
<dbReference type="PANTHER" id="PTHR43798:SF33">
    <property type="entry name" value="HYDROLASE, PUTATIVE (AFU_ORTHOLOGUE AFUA_2G14860)-RELATED"/>
    <property type="match status" value="1"/>
</dbReference>
<evidence type="ECO:0000259" key="1">
    <source>
        <dbReference type="Pfam" id="PF00561"/>
    </source>
</evidence>
<accession>A0ABQ2MRY3</accession>
<evidence type="ECO:0000313" key="3">
    <source>
        <dbReference type="Proteomes" id="UP000631535"/>
    </source>
</evidence>
<dbReference type="InterPro" id="IPR029058">
    <property type="entry name" value="AB_hydrolase_fold"/>
</dbReference>
<dbReference type="Gene3D" id="3.40.50.1820">
    <property type="entry name" value="alpha/beta hydrolase"/>
    <property type="match status" value="1"/>
</dbReference>
<keyword evidence="3" id="KW-1185">Reference proteome</keyword>
<dbReference type="PRINTS" id="PR00412">
    <property type="entry name" value="EPOXHYDRLASE"/>
</dbReference>
<proteinExistence type="predicted"/>
<gene>
    <name evidence="2" type="ORF">GCM10012287_50250</name>
</gene>
<dbReference type="PANTHER" id="PTHR43798">
    <property type="entry name" value="MONOACYLGLYCEROL LIPASE"/>
    <property type="match status" value="1"/>
</dbReference>
<feature type="domain" description="AB hydrolase-1" evidence="1">
    <location>
        <begin position="33"/>
        <end position="271"/>
    </location>
</feature>
<reference evidence="3" key="1">
    <citation type="journal article" date="2019" name="Int. J. Syst. Evol. Microbiol.">
        <title>The Global Catalogue of Microorganisms (GCM) 10K type strain sequencing project: providing services to taxonomists for standard genome sequencing and annotation.</title>
        <authorList>
            <consortium name="The Broad Institute Genomics Platform"/>
            <consortium name="The Broad Institute Genome Sequencing Center for Infectious Disease"/>
            <person name="Wu L."/>
            <person name="Ma J."/>
        </authorList>
    </citation>
    <scope>NUCLEOTIDE SEQUENCE [LARGE SCALE GENOMIC DNA]</scope>
    <source>
        <strain evidence="3">CGMCC 4.7178</strain>
    </source>
</reference>
<dbReference type="Proteomes" id="UP000631535">
    <property type="component" value="Unassembled WGS sequence"/>
</dbReference>
<sequence length="290" mass="32274">MSLQKSLQTSPLTDHLVVHGVRLAYRERGQGEPVVFIHGTPSHSHEWRDVAPHIEAAGFRTVVYDLLGYGLSERPVDRDTSVAAQTDLLGHLLDALGIEQANIVAHDIGGAVGLRFALGHPGRVRRLMVIDSVSYDSWPSSTWRKIIDENLDDYSSMPQDDFDALLTRQLAMTVADESLMSGGNLEAYLAPHRSAPGRVSFFEHQVRHYDSKYTEEISGRLGELTMPVRVLWGEEDRWQPLHYARRLTGDIPGAELSVVPGAGHFVMEDAPEHVVEEIGDFLRRPVTVNA</sequence>
<organism evidence="2 3">
    <name type="scientific">Streptomyces daqingensis</name>
    <dbReference type="NCBI Taxonomy" id="1472640"/>
    <lineage>
        <taxon>Bacteria</taxon>
        <taxon>Bacillati</taxon>
        <taxon>Actinomycetota</taxon>
        <taxon>Actinomycetes</taxon>
        <taxon>Kitasatosporales</taxon>
        <taxon>Streptomycetaceae</taxon>
        <taxon>Streptomyces</taxon>
    </lineage>
</organism>
<dbReference type="SUPFAM" id="SSF53474">
    <property type="entry name" value="alpha/beta-Hydrolases"/>
    <property type="match status" value="1"/>
</dbReference>
<dbReference type="InterPro" id="IPR000639">
    <property type="entry name" value="Epox_hydrolase-like"/>
</dbReference>
<dbReference type="EMBL" id="BMMP01000020">
    <property type="protein sequence ID" value="GGO56506.1"/>
    <property type="molecule type" value="Genomic_DNA"/>
</dbReference>